<feature type="coiled-coil region" evidence="11">
    <location>
        <begin position="311"/>
        <end position="436"/>
    </location>
</feature>
<evidence type="ECO:0000256" key="1">
    <source>
        <dbReference type="ARBA" id="ARBA00007050"/>
    </source>
</evidence>
<feature type="compositionally biased region" description="Basic and acidic residues" evidence="12">
    <location>
        <begin position="1"/>
        <end position="18"/>
    </location>
</feature>
<proteinExistence type="inferred from homology"/>
<accession>A0ABM1PRD9</accession>
<keyword evidence="14" id="KW-1185">Reference proteome</keyword>
<evidence type="ECO:0000313" key="15">
    <source>
        <dbReference type="RefSeq" id="XP_017869775.1"/>
    </source>
</evidence>
<evidence type="ECO:0000256" key="3">
    <source>
        <dbReference type="ARBA" id="ARBA00022618"/>
    </source>
</evidence>
<dbReference type="InterPro" id="IPR055260">
    <property type="entry name" value="Ndc80_CH"/>
</dbReference>
<evidence type="ECO:0000256" key="9">
    <source>
        <dbReference type="ARBA" id="ARBA00023328"/>
    </source>
</evidence>
<keyword evidence="6 11" id="KW-0175">Coiled coil</keyword>
<dbReference type="PANTHER" id="PTHR10643">
    <property type="entry name" value="KINETOCHORE PROTEIN NDC80"/>
    <property type="match status" value="1"/>
</dbReference>
<organism evidence="14 15">
    <name type="scientific">Drosophila arizonae</name>
    <name type="common">Fruit fly</name>
    <dbReference type="NCBI Taxonomy" id="7263"/>
    <lineage>
        <taxon>Eukaryota</taxon>
        <taxon>Metazoa</taxon>
        <taxon>Ecdysozoa</taxon>
        <taxon>Arthropoda</taxon>
        <taxon>Hexapoda</taxon>
        <taxon>Insecta</taxon>
        <taxon>Pterygota</taxon>
        <taxon>Neoptera</taxon>
        <taxon>Endopterygota</taxon>
        <taxon>Diptera</taxon>
        <taxon>Brachycera</taxon>
        <taxon>Muscomorpha</taxon>
        <taxon>Ephydroidea</taxon>
        <taxon>Drosophilidae</taxon>
        <taxon>Drosophila</taxon>
    </lineage>
</organism>
<feature type="region of interest" description="Disordered" evidence="12">
    <location>
        <begin position="1"/>
        <end position="78"/>
    </location>
</feature>
<dbReference type="Pfam" id="PF03801">
    <property type="entry name" value="Ndc80_HEC"/>
    <property type="match status" value="1"/>
</dbReference>
<comment type="function">
    <text evidence="10">Acts as a component of the essential kinetochore-associated NDC80 complex, which is required for chromosome segregation and spindle checkpoint activity.</text>
</comment>
<keyword evidence="8 10" id="KW-0131">Cell cycle</keyword>
<dbReference type="Gene3D" id="1.10.418.30">
    <property type="entry name" value="Ncd80 complex, Ncd80 subunit"/>
    <property type="match status" value="1"/>
</dbReference>
<dbReference type="PANTHER" id="PTHR10643:SF2">
    <property type="entry name" value="KINETOCHORE PROTEIN NDC80 HOMOLOG"/>
    <property type="match status" value="1"/>
</dbReference>
<gene>
    <name evidence="15" type="primary">LOC108618313</name>
</gene>
<dbReference type="InterPro" id="IPR038273">
    <property type="entry name" value="Ndc80_sf"/>
</dbReference>
<comment type="similarity">
    <text evidence="1 10">Belongs to the NDC80/HEC1 family.</text>
</comment>
<evidence type="ECO:0000256" key="12">
    <source>
        <dbReference type="SAM" id="MobiDB-lite"/>
    </source>
</evidence>
<evidence type="ECO:0000256" key="10">
    <source>
        <dbReference type="RuleBase" id="RU368072"/>
    </source>
</evidence>
<keyword evidence="5 10" id="KW-0995">Kinetochore</keyword>
<reference evidence="14" key="1">
    <citation type="journal article" date="1997" name="Nucleic Acids Res.">
        <title>tRNAscan-SE: a program for improved detection of transfer RNA genes in genomic sequence.</title>
        <authorList>
            <person name="Lowe T.M."/>
            <person name="Eddy S.R."/>
        </authorList>
    </citation>
    <scope>NUCLEOTIDE SEQUENCE [LARGE SCALE GENOMIC DNA]</scope>
</reference>
<dbReference type="RefSeq" id="XP_017869775.1">
    <property type="nucleotide sequence ID" value="XM_018014286.1"/>
</dbReference>
<evidence type="ECO:0000259" key="13">
    <source>
        <dbReference type="Pfam" id="PF03801"/>
    </source>
</evidence>
<evidence type="ECO:0000256" key="2">
    <source>
        <dbReference type="ARBA" id="ARBA00022454"/>
    </source>
</evidence>
<keyword evidence="2 10" id="KW-0158">Chromosome</keyword>
<feature type="coiled-coil region" evidence="11">
    <location>
        <begin position="525"/>
        <end position="619"/>
    </location>
</feature>
<name>A0ABM1PRD9_DROAR</name>
<evidence type="ECO:0000256" key="6">
    <source>
        <dbReference type="ARBA" id="ARBA00023054"/>
    </source>
</evidence>
<reference evidence="15" key="3">
    <citation type="submission" date="2025-08" db="UniProtKB">
        <authorList>
            <consortium name="RefSeq"/>
        </authorList>
    </citation>
    <scope>IDENTIFICATION</scope>
    <source>
        <tissue evidence="15">Whole organism</tissue>
    </source>
</reference>
<keyword evidence="9 10" id="KW-0137">Centromere</keyword>
<protein>
    <recommendedName>
        <fullName evidence="10">Kinetochore protein NDC80</fullName>
    </recommendedName>
</protein>
<evidence type="ECO:0000256" key="5">
    <source>
        <dbReference type="ARBA" id="ARBA00022838"/>
    </source>
</evidence>
<dbReference type="Proteomes" id="UP000694904">
    <property type="component" value="Chromosome X"/>
</dbReference>
<evidence type="ECO:0000256" key="4">
    <source>
        <dbReference type="ARBA" id="ARBA00022776"/>
    </source>
</evidence>
<comment type="subunit">
    <text evidence="10">Component of the NDC80 complex.</text>
</comment>
<feature type="compositionally biased region" description="Polar residues" evidence="12">
    <location>
        <begin position="47"/>
        <end position="56"/>
    </location>
</feature>
<keyword evidence="3 10" id="KW-0132">Cell division</keyword>
<dbReference type="InterPro" id="IPR005550">
    <property type="entry name" value="Kinetochore_Ndc80"/>
</dbReference>
<feature type="domain" description="Kinetochore protein Ndc80 CH" evidence="13">
    <location>
        <begin position="96"/>
        <end position="216"/>
    </location>
</feature>
<evidence type="ECO:0000256" key="11">
    <source>
        <dbReference type="SAM" id="Coils"/>
    </source>
</evidence>
<keyword evidence="7 10" id="KW-0539">Nucleus</keyword>
<feature type="compositionally biased region" description="Low complexity" evidence="12">
    <location>
        <begin position="27"/>
        <end position="39"/>
    </location>
</feature>
<evidence type="ECO:0000256" key="7">
    <source>
        <dbReference type="ARBA" id="ARBA00023242"/>
    </source>
</evidence>
<evidence type="ECO:0000256" key="8">
    <source>
        <dbReference type="ARBA" id="ARBA00023306"/>
    </source>
</evidence>
<comment type="subcellular location">
    <subcellularLocation>
        <location evidence="10">Chromosome</location>
        <location evidence="10">Centromere</location>
        <location evidence="10">Kinetochore</location>
    </subcellularLocation>
    <subcellularLocation>
        <location evidence="10">Nucleus</location>
    </subcellularLocation>
</comment>
<dbReference type="GeneID" id="108618313"/>
<keyword evidence="4 10" id="KW-0498">Mitosis</keyword>
<sequence length="685" mass="80085">MYRPRRTSEFHDDGRDDGGVVNKRQTRSLLRNTTSSSISKPNHRDWQPQSRLTQYNQDRERGTPLRTGPPPTMKRSLANGNAVTPMRHRQASSSERPVVFHTDKKWVQEQAQMIAEYLDEMVQTYALSNFPSDFFSRGAATLRQMTMKQFVGIVNFLLHFIWPNRTTVGSNHVEDITNALHKLNYPYQVNKSWLMTPTTQHSFGHVIVMLDFLKDFAPSSQKQQAFGQYEEFPFMETSEQASYVQNTQDSMALSNTQMGSVILNEETTQLLFTKSAECFAVWDKQKVDEYVVLKRNVSDQIVKSICDLPDTASLDADIVRQQSELQQLEEQLQKPRSGNNEHLEQLTAQHQQLEHKLHTMQANTEEYREKIERLKATAAQNVDTMKALRKQRQQLHRELGQQKCSAEQFQAKKGVLGDLETKEKFYNRQLREFTERGYDQQVRFSRAKKQLLDKVEKFNTHAQNIGLDSDICSASEKDKLDLVLSLPLQLGDIQARNRRLTKLSTMLEQRGEQHKERLRCLEQYITELTKQIRNIDGVNKQLNNQIQSYEQQMEQLHHSHQEKEAMWTQHQHQHDERKVELNAKLEQLQLEQHDLTQQLDNMRKENEALLSNAEQRHAEIISEREEFCRQYRQQLDDGEEHLKKIDAIIAQNDIRIASIEKQLQDSKLTPFEDVLDKVFKNLINN</sequence>
<evidence type="ECO:0000313" key="14">
    <source>
        <dbReference type="Proteomes" id="UP000694904"/>
    </source>
</evidence>
<reference evidence="14" key="2">
    <citation type="journal article" date="2016" name="G3 (Bethesda)">
        <title>Genome Evolution in Three Species of Cactophilic Drosophila.</title>
        <authorList>
            <person name="Sanchez-Flores A."/>
            <person name="Penazola F."/>
            <person name="Carpinteyro-Ponce J."/>
            <person name="Nazario-Yepiz N."/>
            <person name="Abreu-Goodger C."/>
            <person name="Machado C.A."/>
            <person name="Markow T.A."/>
        </authorList>
    </citation>
    <scope>NUCLEOTIDE SEQUENCE [LARGE SCALE GENOMIC DNA]</scope>
</reference>